<evidence type="ECO:0000313" key="4">
    <source>
        <dbReference type="Proteomes" id="UP000054047"/>
    </source>
</evidence>
<organism evidence="3 4">
    <name type="scientific">Ancylostoma duodenale</name>
    <dbReference type="NCBI Taxonomy" id="51022"/>
    <lineage>
        <taxon>Eukaryota</taxon>
        <taxon>Metazoa</taxon>
        <taxon>Ecdysozoa</taxon>
        <taxon>Nematoda</taxon>
        <taxon>Chromadorea</taxon>
        <taxon>Rhabditida</taxon>
        <taxon>Rhabditina</taxon>
        <taxon>Rhabditomorpha</taxon>
        <taxon>Strongyloidea</taxon>
        <taxon>Ancylostomatidae</taxon>
        <taxon>Ancylostomatinae</taxon>
        <taxon>Ancylostoma</taxon>
    </lineage>
</organism>
<dbReference type="EMBL" id="KN727944">
    <property type="protein sequence ID" value="KIH64669.1"/>
    <property type="molecule type" value="Genomic_DNA"/>
</dbReference>
<feature type="domain" description="SCP" evidence="2">
    <location>
        <begin position="55"/>
        <end position="105"/>
    </location>
</feature>
<dbReference type="Proteomes" id="UP000054047">
    <property type="component" value="Unassembled WGS sequence"/>
</dbReference>
<evidence type="ECO:0000313" key="3">
    <source>
        <dbReference type="EMBL" id="KIH64669.1"/>
    </source>
</evidence>
<accession>A0A0C2GZM0</accession>
<feature type="region of interest" description="Disordered" evidence="1">
    <location>
        <begin position="1"/>
        <end position="22"/>
    </location>
</feature>
<proteinExistence type="predicted"/>
<dbReference type="Gene3D" id="3.40.33.10">
    <property type="entry name" value="CAP"/>
    <property type="match status" value="1"/>
</dbReference>
<gene>
    <name evidence="3" type="ORF">ANCDUO_05019</name>
</gene>
<dbReference type="Pfam" id="PF00188">
    <property type="entry name" value="CAP"/>
    <property type="match status" value="1"/>
</dbReference>
<dbReference type="OrthoDB" id="5807453at2759"/>
<dbReference type="InterPro" id="IPR035940">
    <property type="entry name" value="CAP_sf"/>
</dbReference>
<dbReference type="AlphaFoldDB" id="A0A0C2GZM0"/>
<keyword evidence="4" id="KW-1185">Reference proteome</keyword>
<name>A0A0C2GZM0_9BILA</name>
<evidence type="ECO:0000259" key="2">
    <source>
        <dbReference type="Pfam" id="PF00188"/>
    </source>
</evidence>
<dbReference type="CDD" id="cd05380">
    <property type="entry name" value="CAP_euk"/>
    <property type="match status" value="1"/>
</dbReference>
<reference evidence="3 4" key="1">
    <citation type="submission" date="2013-12" db="EMBL/GenBank/DDBJ databases">
        <title>Draft genome of the parsitic nematode Ancylostoma duodenale.</title>
        <authorList>
            <person name="Mitreva M."/>
        </authorList>
    </citation>
    <scope>NUCLEOTIDE SEQUENCE [LARGE SCALE GENOMIC DNA]</scope>
    <source>
        <strain evidence="3 4">Zhejiang</strain>
    </source>
</reference>
<protein>
    <recommendedName>
        <fullName evidence="2">SCP domain-containing protein</fullName>
    </recommendedName>
</protein>
<sequence length="142" mass="16144">MRQTNKFTTWNSKRVPTSRQKNAGQLPHQYENLYVVVDNGHEIDPVEDAGYSCWDVVYDHVGTKKDEYNEKISSFTNTAWDTHEKVGCAIVKCPKDKKTHVVCHYGPERTGLQIHEASNAAAVLITVMKDSAREFLVPSQYT</sequence>
<dbReference type="SUPFAM" id="SSF55797">
    <property type="entry name" value="PR-1-like"/>
    <property type="match status" value="1"/>
</dbReference>
<evidence type="ECO:0000256" key="1">
    <source>
        <dbReference type="SAM" id="MobiDB-lite"/>
    </source>
</evidence>
<dbReference type="InterPro" id="IPR014044">
    <property type="entry name" value="CAP_dom"/>
</dbReference>